<feature type="region of interest" description="Disordered" evidence="1">
    <location>
        <begin position="13"/>
        <end position="52"/>
    </location>
</feature>
<evidence type="ECO:0000256" key="1">
    <source>
        <dbReference type="SAM" id="MobiDB-lite"/>
    </source>
</evidence>
<evidence type="ECO:0000313" key="2">
    <source>
        <dbReference type="EMBL" id="KAH3734703.1"/>
    </source>
</evidence>
<proteinExistence type="predicted"/>
<sequence>MIRKISLLNASIYKKQPYSQTGRSGERTSKGTPPTIWPLSCEARADHESPNK</sequence>
<dbReference type="Proteomes" id="UP000828390">
    <property type="component" value="Unassembled WGS sequence"/>
</dbReference>
<keyword evidence="3" id="KW-1185">Reference proteome</keyword>
<gene>
    <name evidence="2" type="ORF">DPMN_041147</name>
</gene>
<reference evidence="2" key="2">
    <citation type="submission" date="2020-11" db="EMBL/GenBank/DDBJ databases">
        <authorList>
            <person name="McCartney M.A."/>
            <person name="Auch B."/>
            <person name="Kono T."/>
            <person name="Mallez S."/>
            <person name="Becker A."/>
            <person name="Gohl D.M."/>
            <person name="Silverstein K.A.T."/>
            <person name="Koren S."/>
            <person name="Bechman K.B."/>
            <person name="Herman A."/>
            <person name="Abrahante J.E."/>
            <person name="Garbe J."/>
        </authorList>
    </citation>
    <scope>NUCLEOTIDE SEQUENCE</scope>
    <source>
        <strain evidence="2">Duluth1</strain>
        <tissue evidence="2">Whole animal</tissue>
    </source>
</reference>
<organism evidence="2 3">
    <name type="scientific">Dreissena polymorpha</name>
    <name type="common">Zebra mussel</name>
    <name type="synonym">Mytilus polymorpha</name>
    <dbReference type="NCBI Taxonomy" id="45954"/>
    <lineage>
        <taxon>Eukaryota</taxon>
        <taxon>Metazoa</taxon>
        <taxon>Spiralia</taxon>
        <taxon>Lophotrochozoa</taxon>
        <taxon>Mollusca</taxon>
        <taxon>Bivalvia</taxon>
        <taxon>Autobranchia</taxon>
        <taxon>Heteroconchia</taxon>
        <taxon>Euheterodonta</taxon>
        <taxon>Imparidentia</taxon>
        <taxon>Neoheterodontei</taxon>
        <taxon>Myida</taxon>
        <taxon>Dreissenoidea</taxon>
        <taxon>Dreissenidae</taxon>
        <taxon>Dreissena</taxon>
    </lineage>
</organism>
<feature type="compositionally biased region" description="Basic and acidic residues" evidence="1">
    <location>
        <begin position="43"/>
        <end position="52"/>
    </location>
</feature>
<evidence type="ECO:0000313" key="3">
    <source>
        <dbReference type="Proteomes" id="UP000828390"/>
    </source>
</evidence>
<dbReference type="EMBL" id="JAIWYP010000011">
    <property type="protein sequence ID" value="KAH3734703.1"/>
    <property type="molecule type" value="Genomic_DNA"/>
</dbReference>
<protein>
    <submittedName>
        <fullName evidence="2">Uncharacterized protein</fullName>
    </submittedName>
</protein>
<accession>A0A9D4CZN7</accession>
<dbReference type="AlphaFoldDB" id="A0A9D4CZN7"/>
<reference evidence="2" key="1">
    <citation type="journal article" date="2019" name="bioRxiv">
        <title>The Genome of the Zebra Mussel, Dreissena polymorpha: A Resource for Invasive Species Research.</title>
        <authorList>
            <person name="McCartney M.A."/>
            <person name="Auch B."/>
            <person name="Kono T."/>
            <person name="Mallez S."/>
            <person name="Zhang Y."/>
            <person name="Obille A."/>
            <person name="Becker A."/>
            <person name="Abrahante J.E."/>
            <person name="Garbe J."/>
            <person name="Badalamenti J.P."/>
            <person name="Herman A."/>
            <person name="Mangelson H."/>
            <person name="Liachko I."/>
            <person name="Sullivan S."/>
            <person name="Sone E.D."/>
            <person name="Koren S."/>
            <person name="Silverstein K.A.T."/>
            <person name="Beckman K.B."/>
            <person name="Gohl D.M."/>
        </authorList>
    </citation>
    <scope>NUCLEOTIDE SEQUENCE</scope>
    <source>
        <strain evidence="2">Duluth1</strain>
        <tissue evidence="2">Whole animal</tissue>
    </source>
</reference>
<comment type="caution">
    <text evidence="2">The sequence shown here is derived from an EMBL/GenBank/DDBJ whole genome shotgun (WGS) entry which is preliminary data.</text>
</comment>
<name>A0A9D4CZN7_DREPO</name>